<reference evidence="4 5" key="1">
    <citation type="submission" date="2022-07" db="EMBL/GenBank/DDBJ databases">
        <title>Genome-wide signatures of adaptation to extreme environments.</title>
        <authorList>
            <person name="Cho C.H."/>
            <person name="Yoon H.S."/>
        </authorList>
    </citation>
    <scope>NUCLEOTIDE SEQUENCE [LARGE SCALE GENOMIC DNA]</scope>
    <source>
        <strain evidence="4 5">DBV 063 E5</strain>
    </source>
</reference>
<keyword evidence="5" id="KW-1185">Reference proteome</keyword>
<feature type="domain" description="AB hydrolase-1" evidence="3">
    <location>
        <begin position="111"/>
        <end position="431"/>
    </location>
</feature>
<dbReference type="InterPro" id="IPR029058">
    <property type="entry name" value="AB_hydrolase_fold"/>
</dbReference>
<dbReference type="Gene3D" id="3.40.50.1820">
    <property type="entry name" value="alpha/beta hydrolase"/>
    <property type="match status" value="1"/>
</dbReference>
<evidence type="ECO:0000256" key="1">
    <source>
        <dbReference type="ARBA" id="ARBA00038097"/>
    </source>
</evidence>
<gene>
    <name evidence="4" type="ORF">CDCA_CDCA08G2400</name>
</gene>
<accession>A0AAV9IVN3</accession>
<dbReference type="AlphaFoldDB" id="A0AAV9IVN3"/>
<dbReference type="GO" id="GO:0006654">
    <property type="term" value="P:phosphatidic acid biosynthetic process"/>
    <property type="evidence" value="ECO:0007669"/>
    <property type="project" value="TreeGrafter"/>
</dbReference>
<protein>
    <recommendedName>
        <fullName evidence="3">AB hydrolase-1 domain-containing protein</fullName>
    </recommendedName>
</protein>
<evidence type="ECO:0000313" key="4">
    <source>
        <dbReference type="EMBL" id="KAK4536375.1"/>
    </source>
</evidence>
<comment type="similarity">
    <text evidence="1">Belongs to the peptidase S33 family. ABHD4/ABHD5 subfamily.</text>
</comment>
<sequence>MTIKALLKRWLHRPAQVGDSTVAFANDRDVGGCLVLEREGVADGTTARTEASAEAQPAKPRAGKHAEAVIRAESEVLNSAVTAPYERRLVQLDTGDVVNTVIFGERDGHKPALVLAHGWGAGLGFYCHNLDALARNYRVFCFDWVGCGGSSRPRFNRHMSAEESERFFLDRFDEWTRRVGLDKERFILAGHSLGGYLAAVYALRNPHRLQGLALISPFGLPDPRAARNASENVNRWRTWQAQRARDAANASPAGCPEGEAPASPPDLEGPTESLDGRIPLRYRVARRVFRAAWNLNLTPQRFLRFASTFSDAWSRDLVQKYVDMRFAAAFRDPQQKQAIAHYLHAISVAPGSGEFAVKTLMLPGAWARLPLMHRLPALPPDLPVVYIYGDSDWMNPQHARELMQLSAGRGHHDMHLAVVPDSGHYLFLENPAIFNAVFLQSCQEHILKRDAARHEAVVGNAHTDDSSSVS</sequence>
<dbReference type="GO" id="GO:0042171">
    <property type="term" value="F:lysophosphatidic acid acyltransferase activity"/>
    <property type="evidence" value="ECO:0007669"/>
    <property type="project" value="TreeGrafter"/>
</dbReference>
<dbReference type="GO" id="GO:0055088">
    <property type="term" value="P:lipid homeostasis"/>
    <property type="evidence" value="ECO:0007669"/>
    <property type="project" value="TreeGrafter"/>
</dbReference>
<feature type="region of interest" description="Disordered" evidence="2">
    <location>
        <begin position="247"/>
        <end position="272"/>
    </location>
</feature>
<dbReference type="PANTHER" id="PTHR42886:SF29">
    <property type="entry name" value="PUMMELIG, ISOFORM A"/>
    <property type="match status" value="1"/>
</dbReference>
<dbReference type="Proteomes" id="UP001301350">
    <property type="component" value="Unassembled WGS sequence"/>
</dbReference>
<dbReference type="SUPFAM" id="SSF53474">
    <property type="entry name" value="alpha/beta-Hydrolases"/>
    <property type="match status" value="1"/>
</dbReference>
<evidence type="ECO:0000256" key="2">
    <source>
        <dbReference type="SAM" id="MobiDB-lite"/>
    </source>
</evidence>
<evidence type="ECO:0000259" key="3">
    <source>
        <dbReference type="Pfam" id="PF00561"/>
    </source>
</evidence>
<dbReference type="PANTHER" id="PTHR42886">
    <property type="entry name" value="RE40534P-RELATED"/>
    <property type="match status" value="1"/>
</dbReference>
<proteinExistence type="inferred from homology"/>
<dbReference type="Pfam" id="PF00561">
    <property type="entry name" value="Abhydrolase_1"/>
    <property type="match status" value="1"/>
</dbReference>
<evidence type="ECO:0000313" key="5">
    <source>
        <dbReference type="Proteomes" id="UP001301350"/>
    </source>
</evidence>
<dbReference type="InterPro" id="IPR000073">
    <property type="entry name" value="AB_hydrolase_1"/>
</dbReference>
<dbReference type="GO" id="GO:0052689">
    <property type="term" value="F:carboxylic ester hydrolase activity"/>
    <property type="evidence" value="ECO:0007669"/>
    <property type="project" value="TreeGrafter"/>
</dbReference>
<comment type="caution">
    <text evidence="4">The sequence shown here is derived from an EMBL/GenBank/DDBJ whole genome shotgun (WGS) entry which is preliminary data.</text>
</comment>
<dbReference type="PRINTS" id="PR00111">
    <property type="entry name" value="ABHYDROLASE"/>
</dbReference>
<dbReference type="EMBL" id="JANCYW010000008">
    <property type="protein sequence ID" value="KAK4536375.1"/>
    <property type="molecule type" value="Genomic_DNA"/>
</dbReference>
<organism evidence="4 5">
    <name type="scientific">Cyanidium caldarium</name>
    <name type="common">Red alga</name>
    <dbReference type="NCBI Taxonomy" id="2771"/>
    <lineage>
        <taxon>Eukaryota</taxon>
        <taxon>Rhodophyta</taxon>
        <taxon>Bangiophyceae</taxon>
        <taxon>Cyanidiales</taxon>
        <taxon>Cyanidiaceae</taxon>
        <taxon>Cyanidium</taxon>
    </lineage>
</organism>
<name>A0AAV9IVN3_CYACA</name>